<proteinExistence type="inferred from homology"/>
<evidence type="ECO:0000313" key="11">
    <source>
        <dbReference type="Proteomes" id="UP000594759"/>
    </source>
</evidence>
<dbReference type="GO" id="GO:0006799">
    <property type="term" value="P:polyphosphate biosynthetic process"/>
    <property type="evidence" value="ECO:0007669"/>
    <property type="project" value="UniProtKB-UniRule"/>
</dbReference>
<keyword evidence="5 7" id="KW-0067">ATP-binding</keyword>
<gene>
    <name evidence="10" type="primary">ppk1</name>
    <name evidence="7" type="synonym">ppk</name>
    <name evidence="10" type="ORF">IZT61_21400</name>
</gene>
<comment type="PTM">
    <text evidence="7 8">An intermediate of this reaction is the autophosphorylated ppk in which a phosphate is covalently linked to a histidine residue through a N-P bond.</text>
</comment>
<dbReference type="EC" id="2.7.4.1" evidence="7 8"/>
<dbReference type="SUPFAM" id="SSF143724">
    <property type="entry name" value="PHP14-like"/>
    <property type="match status" value="1"/>
</dbReference>
<dbReference type="Pfam" id="PF02503">
    <property type="entry name" value="PP_kinase"/>
    <property type="match status" value="1"/>
</dbReference>
<accession>A0A7S9PZE5</accession>
<evidence type="ECO:0000259" key="9">
    <source>
        <dbReference type="PROSITE" id="PS50035"/>
    </source>
</evidence>
<dbReference type="CDD" id="cd09167">
    <property type="entry name" value="PLDc_EcPPK1_C2_like"/>
    <property type="match status" value="1"/>
</dbReference>
<feature type="binding site" evidence="7">
    <location>
        <position position="393"/>
    </location>
    <ligand>
        <name>Mg(2+)</name>
        <dbReference type="ChEBI" id="CHEBI:18420"/>
    </ligand>
</feature>
<evidence type="ECO:0000256" key="6">
    <source>
        <dbReference type="ARBA" id="ARBA00022842"/>
    </source>
</evidence>
<comment type="cofactor">
    <cofactor evidence="7">
        <name>Mg(2+)</name>
        <dbReference type="ChEBI" id="CHEBI:18420"/>
    </cofactor>
</comment>
<dbReference type="Proteomes" id="UP000594759">
    <property type="component" value="Chromosome"/>
</dbReference>
<feature type="binding site" evidence="7">
    <location>
        <position position="557"/>
    </location>
    <ligand>
        <name>ATP</name>
        <dbReference type="ChEBI" id="CHEBI:30616"/>
    </ligand>
</feature>
<keyword evidence="2 7" id="KW-0808">Transferase</keyword>
<evidence type="ECO:0000256" key="8">
    <source>
        <dbReference type="RuleBase" id="RU003800"/>
    </source>
</evidence>
<feature type="binding site" evidence="7">
    <location>
        <position position="363"/>
    </location>
    <ligand>
        <name>Mg(2+)</name>
        <dbReference type="ChEBI" id="CHEBI:18420"/>
    </ligand>
</feature>
<keyword evidence="6 7" id="KW-0460">Magnesium</keyword>
<dbReference type="PIRSF" id="PIRSF015589">
    <property type="entry name" value="PP_kinase"/>
    <property type="match status" value="1"/>
</dbReference>
<dbReference type="Gene3D" id="1.20.58.310">
    <property type="entry name" value="Polyphosphate kinase N-terminal domain"/>
    <property type="match status" value="1"/>
</dbReference>
<dbReference type="HAMAP" id="MF_00347">
    <property type="entry name" value="Polyphosphate_kinase"/>
    <property type="match status" value="1"/>
</dbReference>
<dbReference type="Pfam" id="PF13090">
    <property type="entry name" value="PP_kinase_C"/>
    <property type="match status" value="1"/>
</dbReference>
<dbReference type="InterPro" id="IPR025198">
    <property type="entry name" value="PPK_N_dom"/>
</dbReference>
<dbReference type="InterPro" id="IPR025200">
    <property type="entry name" value="PPK_C_dom2"/>
</dbReference>
<reference evidence="10 11" key="1">
    <citation type="submission" date="2020-11" db="EMBL/GenBank/DDBJ databases">
        <title>Pedobacter endophytica, an endophytic bacteria isolated form Carex pumila.</title>
        <authorList>
            <person name="Peng Y."/>
            <person name="Jiang L."/>
            <person name="Lee J."/>
        </authorList>
    </citation>
    <scope>NUCLEOTIDE SEQUENCE [LARGE SCALE GENOMIC DNA]</scope>
    <source>
        <strain evidence="10 11">JBR3-12</strain>
    </source>
</reference>
<dbReference type="PROSITE" id="PS50035">
    <property type="entry name" value="PLD"/>
    <property type="match status" value="1"/>
</dbReference>
<dbReference type="InterPro" id="IPR036832">
    <property type="entry name" value="PPK_N_dom_sf"/>
</dbReference>
<dbReference type="AlphaFoldDB" id="A0A7S9PZE5"/>
<dbReference type="GO" id="GO:0046872">
    <property type="term" value="F:metal ion binding"/>
    <property type="evidence" value="ECO:0007669"/>
    <property type="project" value="UniProtKB-KW"/>
</dbReference>
<dbReference type="SUPFAM" id="SSF56024">
    <property type="entry name" value="Phospholipase D/nuclease"/>
    <property type="match status" value="2"/>
</dbReference>
<evidence type="ECO:0000256" key="2">
    <source>
        <dbReference type="ARBA" id="ARBA00022679"/>
    </source>
</evidence>
<dbReference type="PANTHER" id="PTHR30218">
    <property type="entry name" value="POLYPHOSPHATE KINASE"/>
    <property type="match status" value="1"/>
</dbReference>
<protein>
    <recommendedName>
        <fullName evidence="7 8">Polyphosphate kinase</fullName>
        <ecNumber evidence="7 8">2.7.4.1</ecNumber>
    </recommendedName>
    <alternativeName>
        <fullName evidence="7">ATP-polyphosphate phosphotransferase</fullName>
    </alternativeName>
    <alternativeName>
        <fullName evidence="7">Polyphosphoric acid kinase</fullName>
    </alternativeName>
</protein>
<evidence type="ECO:0000256" key="5">
    <source>
        <dbReference type="ARBA" id="ARBA00022840"/>
    </source>
</evidence>
<dbReference type="NCBIfam" id="TIGR03705">
    <property type="entry name" value="poly_P_kin"/>
    <property type="match status" value="1"/>
</dbReference>
<name>A0A7S9PZE5_9SPHI</name>
<feature type="binding site" evidence="7">
    <location>
        <position position="456"/>
    </location>
    <ligand>
        <name>ATP</name>
        <dbReference type="ChEBI" id="CHEBI:30616"/>
    </ligand>
</feature>
<organism evidence="10 11">
    <name type="scientific">Pedobacter endophyticus</name>
    <dbReference type="NCBI Taxonomy" id="2789740"/>
    <lineage>
        <taxon>Bacteria</taxon>
        <taxon>Pseudomonadati</taxon>
        <taxon>Bacteroidota</taxon>
        <taxon>Sphingobacteriia</taxon>
        <taxon>Sphingobacteriales</taxon>
        <taxon>Sphingobacteriaceae</taxon>
        <taxon>Pedobacter</taxon>
    </lineage>
</organism>
<dbReference type="InterPro" id="IPR003414">
    <property type="entry name" value="PP_kinase"/>
</dbReference>
<dbReference type="KEGG" id="pex:IZT61_21400"/>
<evidence type="ECO:0000256" key="7">
    <source>
        <dbReference type="HAMAP-Rule" id="MF_00347"/>
    </source>
</evidence>
<evidence type="ECO:0000256" key="3">
    <source>
        <dbReference type="ARBA" id="ARBA00022741"/>
    </source>
</evidence>
<dbReference type="InterPro" id="IPR041108">
    <property type="entry name" value="PP_kinase_C_1"/>
</dbReference>
<dbReference type="InterPro" id="IPR001736">
    <property type="entry name" value="PLipase_D/transphosphatidylase"/>
</dbReference>
<dbReference type="EMBL" id="CP064939">
    <property type="protein sequence ID" value="QPH39562.1"/>
    <property type="molecule type" value="Genomic_DNA"/>
</dbReference>
<dbReference type="NCBIfam" id="NF003917">
    <property type="entry name" value="PRK05443.1-1"/>
    <property type="match status" value="1"/>
</dbReference>
<dbReference type="Pfam" id="PF13089">
    <property type="entry name" value="PP_kinase_N"/>
    <property type="match status" value="1"/>
</dbReference>
<keyword evidence="4 7" id="KW-0418">Kinase</keyword>
<keyword evidence="11" id="KW-1185">Reference proteome</keyword>
<dbReference type="GO" id="GO:0008976">
    <property type="term" value="F:polyphosphate kinase activity"/>
    <property type="evidence" value="ECO:0007669"/>
    <property type="project" value="UniProtKB-UniRule"/>
</dbReference>
<evidence type="ECO:0000313" key="10">
    <source>
        <dbReference type="EMBL" id="QPH39562.1"/>
    </source>
</evidence>
<dbReference type="GO" id="GO:0009358">
    <property type="term" value="C:polyphosphate kinase complex"/>
    <property type="evidence" value="ECO:0007669"/>
    <property type="project" value="InterPro"/>
</dbReference>
<feature type="domain" description="PLD phosphodiesterase" evidence="9">
    <location>
        <begin position="580"/>
        <end position="610"/>
    </location>
</feature>
<comment type="catalytic activity">
    <reaction evidence="7 8">
        <text>[phosphate](n) + ATP = [phosphate](n+1) + ADP</text>
        <dbReference type="Rhea" id="RHEA:19573"/>
        <dbReference type="Rhea" id="RHEA-COMP:9859"/>
        <dbReference type="Rhea" id="RHEA-COMP:14280"/>
        <dbReference type="ChEBI" id="CHEBI:16838"/>
        <dbReference type="ChEBI" id="CHEBI:30616"/>
        <dbReference type="ChEBI" id="CHEBI:456216"/>
        <dbReference type="EC" id="2.7.4.1"/>
    </reaction>
</comment>
<dbReference type="Pfam" id="PF17941">
    <property type="entry name" value="PP_kinase_C_1"/>
    <property type="match status" value="1"/>
</dbReference>
<dbReference type="RefSeq" id="WP_196099028.1">
    <property type="nucleotide sequence ID" value="NZ_CP064939.1"/>
</dbReference>
<evidence type="ECO:0000256" key="1">
    <source>
        <dbReference type="ARBA" id="ARBA00022553"/>
    </source>
</evidence>
<dbReference type="PANTHER" id="PTHR30218:SF0">
    <property type="entry name" value="POLYPHOSPHATE KINASE"/>
    <property type="match status" value="1"/>
</dbReference>
<feature type="active site" description="Phosphohistidine intermediate" evidence="7">
    <location>
        <position position="423"/>
    </location>
</feature>
<keyword evidence="3 7" id="KW-0547">Nucleotide-binding</keyword>
<dbReference type="InterPro" id="IPR036830">
    <property type="entry name" value="PP_kinase_middle_dom_sf"/>
</dbReference>
<feature type="binding site" evidence="7">
    <location>
        <position position="44"/>
    </location>
    <ligand>
        <name>ATP</name>
        <dbReference type="ChEBI" id="CHEBI:30616"/>
    </ligand>
</feature>
<comment type="function">
    <text evidence="7 8">Catalyzes the reversible transfer of the terminal phosphate of ATP to form a long-chain polyphosphate (polyP).</text>
</comment>
<dbReference type="SUPFAM" id="SSF140356">
    <property type="entry name" value="PPK N-terminal domain-like"/>
    <property type="match status" value="1"/>
</dbReference>
<dbReference type="Gene3D" id="3.30.870.10">
    <property type="entry name" value="Endonuclease Chain A"/>
    <property type="match status" value="2"/>
</dbReference>
<evidence type="ECO:0000256" key="4">
    <source>
        <dbReference type="ARBA" id="ARBA00022777"/>
    </source>
</evidence>
<dbReference type="InterPro" id="IPR024953">
    <property type="entry name" value="PP_kinase_middle"/>
</dbReference>
<dbReference type="Gene3D" id="3.30.1840.10">
    <property type="entry name" value="Polyphosphate kinase middle domain"/>
    <property type="match status" value="1"/>
</dbReference>
<feature type="binding site" evidence="7">
    <location>
        <position position="585"/>
    </location>
    <ligand>
        <name>ATP</name>
        <dbReference type="ChEBI" id="CHEBI:30616"/>
    </ligand>
</feature>
<keyword evidence="1 7" id="KW-0597">Phosphoprotein</keyword>
<comment type="similarity">
    <text evidence="7 8">Belongs to the polyphosphate kinase 1 (PPK1) family.</text>
</comment>
<dbReference type="GO" id="GO:0005524">
    <property type="term" value="F:ATP binding"/>
    <property type="evidence" value="ECO:0007669"/>
    <property type="project" value="UniProtKB-KW"/>
</dbReference>
<keyword evidence="7" id="KW-0479">Metal-binding</keyword>
<sequence>MIKTSFFNRDLSWLKFNERILMEAGRSSVPVLERIKFLSIFSSNLDEFYRVRMPVLLALEKLSNRNDNDIKIDDDLLSSANALILTQQQQYGKILKESIIPELKIHHINLIYGEAYPEHIRKPVTQYFLSQVLAFLQPVYLNEDTDFFPSNNELYFVVTLKNNEADKSVILNIPSNELPRFYKVEDGGQTFVLFLDDIIRFHLDRVFPNHEVSGCYSFKVTRDAEIDLKDEYAGNLSEQLEKQLLKRDLGLATRFLHQPGIPKEVISLLKTVFNLKKANSIAGGQYHNLKDLMGFPIKNAQLSNMEWPKIPSTDSINGTLTDAIYKKDIIVHTPYQSYDSVLRFFNEAAIDETVKEIYVTLYRVASDSKIVNALISAAKNGKKVTVLVELKARFDEANNIKWAKKMKAVGVDIIYSVTALKVHAKVALVKRKVGSRMHYVGLFATGNFNESTAAFYTDHILMTANKEMLREVELLFIFLAKRKKPTSSDLIEFKQLLVAQFNLQTAFLALIAREIEHAKNGQPAAITIKMNNLEEKVLIEKLYEASQVGVKIELIIRSICRLIPGVKGMSENIKIIRIVDRYLEHGRIFVFHNLGKNDVYLGSADWMNRNIYRRIEVCFPINDAEIKQELLDIIDIQKHDNVQAVTINENMDNVAVEKTGAAVSSQHAIYQYLKNKK</sequence>